<feature type="domain" description="Response regulatory" evidence="4">
    <location>
        <begin position="1"/>
        <end position="80"/>
    </location>
</feature>
<proteinExistence type="predicted"/>
<dbReference type="AlphaFoldDB" id="T1AXA1"/>
<dbReference type="GO" id="GO:0000160">
    <property type="term" value="P:phosphorelay signal transduction system"/>
    <property type="evidence" value="ECO:0007669"/>
    <property type="project" value="UniProtKB-KW"/>
</dbReference>
<evidence type="ECO:0000313" key="5">
    <source>
        <dbReference type="EMBL" id="EQD46715.1"/>
    </source>
</evidence>
<sequence>LHTIDEGRWDLVLLDIHMPGLDGIQAARALTERYPGLPVIAISADILPESRLEAMNAGIRDYLIKPIREVDLTRAILNVLNRAATRSTQPRTPAPGPPHQPD</sequence>
<feature type="non-terminal residue" evidence="5">
    <location>
        <position position="1"/>
    </location>
</feature>
<comment type="caution">
    <text evidence="5">The sequence shown here is derived from an EMBL/GenBank/DDBJ whole genome shotgun (WGS) entry which is preliminary data.</text>
</comment>
<evidence type="ECO:0000256" key="3">
    <source>
        <dbReference type="SAM" id="MobiDB-lite"/>
    </source>
</evidence>
<dbReference type="PANTHER" id="PTHR45339">
    <property type="entry name" value="HYBRID SIGNAL TRANSDUCTION HISTIDINE KINASE J"/>
    <property type="match status" value="1"/>
</dbReference>
<dbReference type="SUPFAM" id="SSF52172">
    <property type="entry name" value="CheY-like"/>
    <property type="match status" value="1"/>
</dbReference>
<dbReference type="PANTHER" id="PTHR45339:SF1">
    <property type="entry name" value="HYBRID SIGNAL TRANSDUCTION HISTIDINE KINASE J"/>
    <property type="match status" value="1"/>
</dbReference>
<accession>T1AXA1</accession>
<dbReference type="PROSITE" id="PS50110">
    <property type="entry name" value="RESPONSE_REGULATORY"/>
    <property type="match status" value="1"/>
</dbReference>
<dbReference type="Gene3D" id="3.40.50.2300">
    <property type="match status" value="1"/>
</dbReference>
<organism evidence="5">
    <name type="scientific">mine drainage metagenome</name>
    <dbReference type="NCBI Taxonomy" id="410659"/>
    <lineage>
        <taxon>unclassified sequences</taxon>
        <taxon>metagenomes</taxon>
        <taxon>ecological metagenomes</taxon>
    </lineage>
</organism>
<dbReference type="EMBL" id="AUZZ01006327">
    <property type="protein sequence ID" value="EQD46715.1"/>
    <property type="molecule type" value="Genomic_DNA"/>
</dbReference>
<reference evidence="5" key="2">
    <citation type="journal article" date="2014" name="ISME J.">
        <title>Microbial stratification in low pH oxic and suboxic macroscopic growths along an acid mine drainage.</title>
        <authorList>
            <person name="Mendez-Garcia C."/>
            <person name="Mesa V."/>
            <person name="Sprenger R.R."/>
            <person name="Richter M."/>
            <person name="Diez M.S."/>
            <person name="Solano J."/>
            <person name="Bargiela R."/>
            <person name="Golyshina O.V."/>
            <person name="Manteca A."/>
            <person name="Ramos J.L."/>
            <person name="Gallego J.R."/>
            <person name="Llorente I."/>
            <person name="Martins Dos Santos V.A."/>
            <person name="Jensen O.N."/>
            <person name="Pelaez A.I."/>
            <person name="Sanchez J."/>
            <person name="Ferrer M."/>
        </authorList>
    </citation>
    <scope>NUCLEOTIDE SEQUENCE</scope>
</reference>
<dbReference type="Pfam" id="PF00072">
    <property type="entry name" value="Response_reg"/>
    <property type="match status" value="1"/>
</dbReference>
<keyword evidence="2" id="KW-0902">Two-component regulatory system</keyword>
<name>T1AXA1_9ZZZZ</name>
<dbReference type="InterPro" id="IPR001789">
    <property type="entry name" value="Sig_transdc_resp-reg_receiver"/>
</dbReference>
<evidence type="ECO:0000259" key="4">
    <source>
        <dbReference type="PROSITE" id="PS50110"/>
    </source>
</evidence>
<feature type="region of interest" description="Disordered" evidence="3">
    <location>
        <begin position="83"/>
        <end position="102"/>
    </location>
</feature>
<gene>
    <name evidence="5" type="ORF">B2A_08779</name>
</gene>
<evidence type="ECO:0000256" key="2">
    <source>
        <dbReference type="ARBA" id="ARBA00023012"/>
    </source>
</evidence>
<dbReference type="InterPro" id="IPR011006">
    <property type="entry name" value="CheY-like_superfamily"/>
</dbReference>
<feature type="compositionally biased region" description="Pro residues" evidence="3">
    <location>
        <begin position="92"/>
        <end position="102"/>
    </location>
</feature>
<keyword evidence="1" id="KW-0597">Phosphoprotein</keyword>
<reference evidence="5" key="1">
    <citation type="submission" date="2013-08" db="EMBL/GenBank/DDBJ databases">
        <authorList>
            <person name="Mendez C."/>
            <person name="Richter M."/>
            <person name="Ferrer M."/>
            <person name="Sanchez J."/>
        </authorList>
    </citation>
    <scope>NUCLEOTIDE SEQUENCE</scope>
</reference>
<dbReference type="CDD" id="cd17546">
    <property type="entry name" value="REC_hyHK_CKI1_RcsC-like"/>
    <property type="match status" value="1"/>
</dbReference>
<protein>
    <submittedName>
        <fullName evidence="5">Signal transduction response regulator, receiver region domain protein</fullName>
    </submittedName>
</protein>
<evidence type="ECO:0000256" key="1">
    <source>
        <dbReference type="ARBA" id="ARBA00022553"/>
    </source>
</evidence>